<protein>
    <recommendedName>
        <fullName evidence="3">Suppressor of anucleate metulae protein B</fullName>
    </recommendedName>
</protein>
<sequence>MASNDSNVRQVCNICGNADGSKACQAEDWTMHKIYCNKLANRTIKDTRHRALPPGLTEETVKWPAVLISIVYAASPPPGYHEIDISYAGSFMANSTLESPSFVNSAVASAIGYPLGVMDRLDTQVSMQVPNMWAANLFLDIDPKSAGFGTPTRIPIGGVMLCRRDGRHVRIMETAAVIDYLEAMEKELRKVRECESNGEVVDRGTVVQALFSSTAFAAAFEDMKQMHLNAGRVGWDIECPVTVRGKEVEEKQEGTA</sequence>
<dbReference type="EMBL" id="JAVRQU010000002">
    <property type="protein sequence ID" value="KAK5706904.1"/>
    <property type="molecule type" value="Genomic_DNA"/>
</dbReference>
<dbReference type="Proteomes" id="UP001310594">
    <property type="component" value="Unassembled WGS sequence"/>
</dbReference>
<organism evidence="1 2">
    <name type="scientific">Elasticomyces elasticus</name>
    <dbReference type="NCBI Taxonomy" id="574655"/>
    <lineage>
        <taxon>Eukaryota</taxon>
        <taxon>Fungi</taxon>
        <taxon>Dikarya</taxon>
        <taxon>Ascomycota</taxon>
        <taxon>Pezizomycotina</taxon>
        <taxon>Dothideomycetes</taxon>
        <taxon>Dothideomycetidae</taxon>
        <taxon>Mycosphaerellales</taxon>
        <taxon>Teratosphaeriaceae</taxon>
        <taxon>Elasticomyces</taxon>
    </lineage>
</organism>
<reference evidence="1" key="1">
    <citation type="submission" date="2023-08" db="EMBL/GenBank/DDBJ databases">
        <title>Black Yeasts Isolated from many extreme environments.</title>
        <authorList>
            <person name="Coleine C."/>
            <person name="Stajich J.E."/>
            <person name="Selbmann L."/>
        </authorList>
    </citation>
    <scope>NUCLEOTIDE SEQUENCE</scope>
    <source>
        <strain evidence="1">CCFEE 5810</strain>
    </source>
</reference>
<evidence type="ECO:0000313" key="2">
    <source>
        <dbReference type="Proteomes" id="UP001310594"/>
    </source>
</evidence>
<comment type="caution">
    <text evidence="1">The sequence shown here is derived from an EMBL/GenBank/DDBJ whole genome shotgun (WGS) entry which is preliminary data.</text>
</comment>
<dbReference type="AlphaFoldDB" id="A0AAN7WCA0"/>
<name>A0AAN7WCA0_9PEZI</name>
<evidence type="ECO:0000313" key="1">
    <source>
        <dbReference type="EMBL" id="KAK5706904.1"/>
    </source>
</evidence>
<accession>A0AAN7WCA0</accession>
<proteinExistence type="predicted"/>
<gene>
    <name evidence="1" type="ORF">LTR97_001896</name>
</gene>
<evidence type="ECO:0008006" key="3">
    <source>
        <dbReference type="Google" id="ProtNLM"/>
    </source>
</evidence>